<dbReference type="InterPro" id="IPR016024">
    <property type="entry name" value="ARM-type_fold"/>
</dbReference>
<evidence type="ECO:0000313" key="2">
    <source>
        <dbReference type="EMBL" id="WIW70276.1"/>
    </source>
</evidence>
<evidence type="ECO:0008006" key="4">
    <source>
        <dbReference type="Google" id="ProtNLM"/>
    </source>
</evidence>
<feature type="coiled-coil region" evidence="1">
    <location>
        <begin position="56"/>
        <end position="90"/>
    </location>
</feature>
<dbReference type="EMBL" id="CP120678">
    <property type="protein sequence ID" value="WIW70276.1"/>
    <property type="molecule type" value="Genomic_DNA"/>
</dbReference>
<gene>
    <name evidence="2" type="ORF">P3F81_10305</name>
</gene>
<keyword evidence="3" id="KW-1185">Reference proteome</keyword>
<dbReference type="RefSeq" id="WP_309320374.1">
    <property type="nucleotide sequence ID" value="NZ_CP120678.1"/>
</dbReference>
<dbReference type="Gene3D" id="1.25.10.10">
    <property type="entry name" value="Leucine-rich Repeat Variant"/>
    <property type="match status" value="1"/>
</dbReference>
<proteinExistence type="predicted"/>
<dbReference type="Proteomes" id="UP001243623">
    <property type="component" value="Chromosome"/>
</dbReference>
<reference evidence="2" key="1">
    <citation type="submission" date="2023-03" db="EMBL/GenBank/DDBJ databases">
        <title>Selenobaculum gbiensis gen. nov. sp. nov., a new bacterium isolated from the gut microbiota of IBD patient.</title>
        <authorList>
            <person name="Yeo S."/>
            <person name="Park H."/>
            <person name="Huh C.S."/>
        </authorList>
    </citation>
    <scope>NUCLEOTIDE SEQUENCE</scope>
    <source>
        <strain evidence="2">ICN-92133</strain>
    </source>
</reference>
<organism evidence="2 3">
    <name type="scientific">Selenobaculum gibii</name>
    <dbReference type="NCBI Taxonomy" id="3054208"/>
    <lineage>
        <taxon>Bacteria</taxon>
        <taxon>Bacillati</taxon>
        <taxon>Bacillota</taxon>
        <taxon>Negativicutes</taxon>
        <taxon>Selenomonadales</taxon>
        <taxon>Selenomonadaceae</taxon>
        <taxon>Selenobaculum</taxon>
    </lineage>
</organism>
<accession>A0A9Y2ESF3</accession>
<dbReference type="KEGG" id="sgbi:P3F81_10305"/>
<keyword evidence="1" id="KW-0175">Coiled coil</keyword>
<dbReference type="InterPro" id="IPR011989">
    <property type="entry name" value="ARM-like"/>
</dbReference>
<dbReference type="AlphaFoldDB" id="A0A9Y2ESF3"/>
<protein>
    <recommendedName>
        <fullName evidence="4">HEAT repeat domain-containing protein</fullName>
    </recommendedName>
</protein>
<dbReference type="SUPFAM" id="SSF48371">
    <property type="entry name" value="ARM repeat"/>
    <property type="match status" value="1"/>
</dbReference>
<evidence type="ECO:0000256" key="1">
    <source>
        <dbReference type="SAM" id="Coils"/>
    </source>
</evidence>
<sequence length="816" mass="93067">MSGLPIATHSLGCPYVHGESQSMNLRWIFSEFLIKNCAVCSNQIPNGNTTWGTKIIEDNRVEMQKYEQENKKEAERISQLRSEMRIMSKKIAVEVESESQRIIEFLEAFFDENEKSRKRAAESLKQSAHLAADIFPDVAVNLIFGFAISTEFSGLILPICSELAAKRADLSSRLYRIALDNIEKRLHVELSASVLEALGNSITYPLDEEYIEKLILAQDHYHHFGIRGDSKLAYPKSTAVLIHCFDAEPNSVQHVISRILQKQDDHSRVQLCGALKLIQEERPQIVLNLLDNLVKALEMHEDAQSGIETPSGKIIHLLQAVFRDYPERVDKVLSDSFIRVRPAVQEDIIKVYRDQFFDCTISWDQRLESKKRDTVSKNEEEAIKRLLGWAKDDRIEIDIRSCAIEAFEMACDYATAGVLPHFNALLGYVALISGKKNLPVSPPQIFIPGQKNNPQLEELNNFNRKQEWEIFKQRLQKCLEEICENRPTEVFELVADCLNQSYDQMEDSFRATCVSLLGQLGKEYQLRVRVMPLIWRALMDYSSALVRAVAINATIEMFSHSSATPPPNLVDVIIIHLQDTYVAVHQSALRAVSWHANWFDEKQSVEVLSCLMNHLKVYKSDKYQLDDICDGLMAVARNSERLKVLALHMVESVYPTGEELVDSKIAGNLLFFCKPTEAMAHLVAKNIITYLGNYERDLFNHYAYSKRFQMLWWLHNLPEESYQRVEQELLAAAIGIAKRDAWEACYFASIFSLHRAFNLESAVLESAVNGLPQEPRHDSLRKELRKLASISAGNAALQNNDKEKANNCFCSSWSDV</sequence>
<name>A0A9Y2ESF3_9FIRM</name>
<evidence type="ECO:0000313" key="3">
    <source>
        <dbReference type="Proteomes" id="UP001243623"/>
    </source>
</evidence>